<dbReference type="FunFam" id="3.40.640.10:FF:000366">
    <property type="entry name" value="Aspartate aminotransferase"/>
    <property type="match status" value="1"/>
</dbReference>
<feature type="domain" description="Aminotransferase class I/classII large" evidence="9">
    <location>
        <begin position="52"/>
        <end position="156"/>
    </location>
</feature>
<evidence type="ECO:0000256" key="5">
    <source>
        <dbReference type="ARBA" id="ARBA00022679"/>
    </source>
</evidence>
<dbReference type="Gene3D" id="3.40.640.10">
    <property type="entry name" value="Type I PLP-dependent aspartate aminotransferase-like (Major domain)"/>
    <property type="match status" value="2"/>
</dbReference>
<comment type="similarity">
    <text evidence="2">Belongs to the class-I pyridoxal-phosphate-dependent aminotransferase family.</text>
</comment>
<dbReference type="FunFam" id="3.90.1150.10:FF:000001">
    <property type="entry name" value="Aspartate aminotransferase"/>
    <property type="match status" value="1"/>
</dbReference>
<dbReference type="GO" id="GO:0006520">
    <property type="term" value="P:amino acid metabolic process"/>
    <property type="evidence" value="ECO:0007669"/>
    <property type="project" value="InterPro"/>
</dbReference>
<evidence type="ECO:0000256" key="1">
    <source>
        <dbReference type="ARBA" id="ARBA00001933"/>
    </source>
</evidence>
<evidence type="ECO:0000256" key="6">
    <source>
        <dbReference type="ARBA" id="ARBA00022898"/>
    </source>
</evidence>
<reference evidence="10 11" key="1">
    <citation type="submission" date="2024-05" db="EMBL/GenBank/DDBJ databases">
        <title>Haplotype-resolved chromosome-level genome assembly of Huyou (Citrus changshanensis).</title>
        <authorList>
            <person name="Miao C."/>
            <person name="Chen W."/>
            <person name="Wu Y."/>
            <person name="Wang L."/>
            <person name="Zhao S."/>
            <person name="Grierson D."/>
            <person name="Xu C."/>
            <person name="Chen K."/>
        </authorList>
    </citation>
    <scope>NUCLEOTIDE SEQUENCE [LARGE SCALE GENOMIC DNA]</scope>
    <source>
        <strain evidence="10">01-14</strain>
        <tissue evidence="10">Leaf</tissue>
    </source>
</reference>
<dbReference type="Proteomes" id="UP001428341">
    <property type="component" value="Unassembled WGS sequence"/>
</dbReference>
<dbReference type="GO" id="GO:0030170">
    <property type="term" value="F:pyridoxal phosphate binding"/>
    <property type="evidence" value="ECO:0007669"/>
    <property type="project" value="InterPro"/>
</dbReference>
<dbReference type="InterPro" id="IPR004839">
    <property type="entry name" value="Aminotransferase_I/II_large"/>
</dbReference>
<accession>A0AAP0M198</accession>
<dbReference type="InterPro" id="IPR000796">
    <property type="entry name" value="Asp_trans"/>
</dbReference>
<dbReference type="InterPro" id="IPR004838">
    <property type="entry name" value="NHTrfase_class1_PyrdxlP-BS"/>
</dbReference>
<dbReference type="GO" id="GO:0004069">
    <property type="term" value="F:L-aspartate:2-oxoglutarate aminotransferase activity"/>
    <property type="evidence" value="ECO:0007669"/>
    <property type="project" value="UniProtKB-EC"/>
</dbReference>
<comment type="catalytic activity">
    <reaction evidence="7 8">
        <text>L-aspartate + 2-oxoglutarate = oxaloacetate + L-glutamate</text>
        <dbReference type="Rhea" id="RHEA:21824"/>
        <dbReference type="ChEBI" id="CHEBI:16452"/>
        <dbReference type="ChEBI" id="CHEBI:16810"/>
        <dbReference type="ChEBI" id="CHEBI:29985"/>
        <dbReference type="ChEBI" id="CHEBI:29991"/>
        <dbReference type="EC" id="2.6.1.1"/>
    </reaction>
</comment>
<evidence type="ECO:0000313" key="10">
    <source>
        <dbReference type="EMBL" id="KAK9193646.1"/>
    </source>
</evidence>
<dbReference type="PANTHER" id="PTHR11879:SF14">
    <property type="entry name" value="ASPARTATE AMINOTRANSFERASE"/>
    <property type="match status" value="1"/>
</dbReference>
<evidence type="ECO:0000313" key="11">
    <source>
        <dbReference type="Proteomes" id="UP001428341"/>
    </source>
</evidence>
<keyword evidence="4 8" id="KW-0032">Aminotransferase</keyword>
<comment type="miscellaneous">
    <text evidence="8">In eukaryotes there are cytoplasmic, mitochondrial and chloroplastic isozymes.</text>
</comment>
<keyword evidence="11" id="KW-1185">Reference proteome</keyword>
<dbReference type="Pfam" id="PF00155">
    <property type="entry name" value="Aminotran_1_2"/>
    <property type="match status" value="2"/>
</dbReference>
<evidence type="ECO:0000256" key="7">
    <source>
        <dbReference type="ARBA" id="ARBA00049185"/>
    </source>
</evidence>
<dbReference type="InterPro" id="IPR015421">
    <property type="entry name" value="PyrdxlP-dep_Trfase_major"/>
</dbReference>
<keyword evidence="6" id="KW-0663">Pyridoxal phosphate</keyword>
<dbReference type="Gene3D" id="3.90.1150.10">
    <property type="entry name" value="Aspartate Aminotransferase, domain 1"/>
    <property type="match status" value="2"/>
</dbReference>
<comment type="subunit">
    <text evidence="3 8">Homodimer.</text>
</comment>
<dbReference type="EC" id="2.6.1.1" evidence="8"/>
<evidence type="ECO:0000256" key="2">
    <source>
        <dbReference type="ARBA" id="ARBA00007441"/>
    </source>
</evidence>
<sequence length="482" mass="54250">MYWRYLTRAARRCSVHTTSSRTVGWWDHVAPAAKDPINGVTEAFLADPSPFKINLGVGAYRDDKGRPVVLQCVREAEAKIAGSEFLESISASVSTKMVEESVKLVYGKDSDVVKEGRSAGVQALSGTGACRLFAEFQRRFHPESHIYFPDPTWSKYVCSSSFGFLQVLVQFFQVVKCLSDNEIDVQISIFSVIEVQSCVLYSHHNIWRDAQIPERTYHYYDPDSKSLDFAALMDDIKNAPDSSFFLFHPSAHNPTGVDPTEEQWREISYQFKVKGHFPFFDMAYQGFASGDLDKDAQAIRIFLEDEHLIGCAQSYAKSMGLYGHRVGCLSILCVDSKQAAAIRSQIQQIARAMYGSPPVHGILLVETILSDPNLKSLWIDEVKIMADRIQRKRTTLRQNLEKLGSSLNWEHITNQLGMFCFSGLTPYQVDRLAKEFHIYMTQDGRISMAGVTTGNVNYLANAIHEVTRSEQETAKILCSISV</sequence>
<dbReference type="InterPro" id="IPR015424">
    <property type="entry name" value="PyrdxlP-dep_Trfase"/>
</dbReference>
<evidence type="ECO:0000256" key="4">
    <source>
        <dbReference type="ARBA" id="ARBA00022576"/>
    </source>
</evidence>
<dbReference type="SUPFAM" id="SSF53383">
    <property type="entry name" value="PLP-dependent transferases"/>
    <property type="match status" value="1"/>
</dbReference>
<comment type="caution">
    <text evidence="10">The sequence shown here is derived from an EMBL/GenBank/DDBJ whole genome shotgun (WGS) entry which is preliminary data.</text>
</comment>
<organism evidence="10 11">
    <name type="scientific">Citrus x changshan-huyou</name>
    <dbReference type="NCBI Taxonomy" id="2935761"/>
    <lineage>
        <taxon>Eukaryota</taxon>
        <taxon>Viridiplantae</taxon>
        <taxon>Streptophyta</taxon>
        <taxon>Embryophyta</taxon>
        <taxon>Tracheophyta</taxon>
        <taxon>Spermatophyta</taxon>
        <taxon>Magnoliopsida</taxon>
        <taxon>eudicotyledons</taxon>
        <taxon>Gunneridae</taxon>
        <taxon>Pentapetalae</taxon>
        <taxon>rosids</taxon>
        <taxon>malvids</taxon>
        <taxon>Sapindales</taxon>
        <taxon>Rutaceae</taxon>
        <taxon>Aurantioideae</taxon>
        <taxon>Citrus</taxon>
    </lineage>
</organism>
<protein>
    <recommendedName>
        <fullName evidence="8">Aspartate aminotransferase</fullName>
        <ecNumber evidence="8">2.6.1.1</ecNumber>
    </recommendedName>
</protein>
<name>A0AAP0M198_9ROSI</name>
<feature type="domain" description="Aminotransferase class I/classII large" evidence="9">
    <location>
        <begin position="201"/>
        <end position="463"/>
    </location>
</feature>
<evidence type="ECO:0000256" key="8">
    <source>
        <dbReference type="RuleBase" id="RU000480"/>
    </source>
</evidence>
<dbReference type="EMBL" id="JBCGBO010000006">
    <property type="protein sequence ID" value="KAK9193646.1"/>
    <property type="molecule type" value="Genomic_DNA"/>
</dbReference>
<evidence type="ECO:0000256" key="3">
    <source>
        <dbReference type="ARBA" id="ARBA00011738"/>
    </source>
</evidence>
<proteinExistence type="inferred from homology"/>
<dbReference type="PRINTS" id="PR00799">
    <property type="entry name" value="TRANSAMINASE"/>
</dbReference>
<keyword evidence="5 8" id="KW-0808">Transferase</keyword>
<dbReference type="AlphaFoldDB" id="A0AAP0M198"/>
<dbReference type="PANTHER" id="PTHR11879">
    <property type="entry name" value="ASPARTATE AMINOTRANSFERASE"/>
    <property type="match status" value="1"/>
</dbReference>
<dbReference type="CDD" id="cd00609">
    <property type="entry name" value="AAT_like"/>
    <property type="match status" value="1"/>
</dbReference>
<dbReference type="PROSITE" id="PS00105">
    <property type="entry name" value="AA_TRANSFER_CLASS_1"/>
    <property type="match status" value="1"/>
</dbReference>
<dbReference type="InterPro" id="IPR015422">
    <property type="entry name" value="PyrdxlP-dep_Trfase_small"/>
</dbReference>
<dbReference type="GO" id="GO:0005739">
    <property type="term" value="C:mitochondrion"/>
    <property type="evidence" value="ECO:0007669"/>
    <property type="project" value="TreeGrafter"/>
</dbReference>
<gene>
    <name evidence="10" type="ORF">WN944_004343</name>
</gene>
<evidence type="ECO:0000259" key="9">
    <source>
        <dbReference type="Pfam" id="PF00155"/>
    </source>
</evidence>
<comment type="cofactor">
    <cofactor evidence="1">
        <name>pyridoxal 5'-phosphate</name>
        <dbReference type="ChEBI" id="CHEBI:597326"/>
    </cofactor>
</comment>